<proteinExistence type="predicted"/>
<dbReference type="GO" id="GO:0005634">
    <property type="term" value="C:nucleus"/>
    <property type="evidence" value="ECO:0007669"/>
    <property type="project" value="TreeGrafter"/>
</dbReference>
<dbReference type="InterPro" id="IPR046347">
    <property type="entry name" value="bZIP_sf"/>
</dbReference>
<feature type="region of interest" description="Disordered" evidence="2">
    <location>
        <begin position="436"/>
        <end position="487"/>
    </location>
</feature>
<dbReference type="CDD" id="cd14695">
    <property type="entry name" value="bZIP_HLF"/>
    <property type="match status" value="1"/>
</dbReference>
<dbReference type="PROSITE" id="PS50217">
    <property type="entry name" value="BZIP"/>
    <property type="match status" value="1"/>
</dbReference>
<feature type="compositionally biased region" description="Low complexity" evidence="2">
    <location>
        <begin position="329"/>
        <end position="339"/>
    </location>
</feature>
<dbReference type="Pfam" id="PF07716">
    <property type="entry name" value="bZIP_2"/>
    <property type="match status" value="1"/>
</dbReference>
<dbReference type="InterPro" id="IPR004827">
    <property type="entry name" value="bZIP"/>
</dbReference>
<dbReference type="GO" id="GO:0003700">
    <property type="term" value="F:DNA-binding transcription factor activity"/>
    <property type="evidence" value="ECO:0007669"/>
    <property type="project" value="InterPro"/>
</dbReference>
<reference evidence="5" key="1">
    <citation type="submission" date="2022-11" db="UniProtKB">
        <authorList>
            <consortium name="WormBaseParasite"/>
        </authorList>
    </citation>
    <scope>IDENTIFICATION</scope>
</reference>
<dbReference type="SUPFAM" id="SSF57959">
    <property type="entry name" value="Leucine zipper domain"/>
    <property type="match status" value="2"/>
</dbReference>
<dbReference type="Proteomes" id="UP000887540">
    <property type="component" value="Unplaced"/>
</dbReference>
<accession>A0A914CBT5</accession>
<keyword evidence="4" id="KW-1185">Reference proteome</keyword>
<dbReference type="SMART" id="SM00338">
    <property type="entry name" value="BRLZ"/>
    <property type="match status" value="1"/>
</dbReference>
<protein>
    <submittedName>
        <fullName evidence="5">BZIP domain-containing protein</fullName>
    </submittedName>
</protein>
<organism evidence="4 5">
    <name type="scientific">Acrobeloides nanus</name>
    <dbReference type="NCBI Taxonomy" id="290746"/>
    <lineage>
        <taxon>Eukaryota</taxon>
        <taxon>Metazoa</taxon>
        <taxon>Ecdysozoa</taxon>
        <taxon>Nematoda</taxon>
        <taxon>Chromadorea</taxon>
        <taxon>Rhabditida</taxon>
        <taxon>Tylenchina</taxon>
        <taxon>Cephalobomorpha</taxon>
        <taxon>Cephaloboidea</taxon>
        <taxon>Cephalobidae</taxon>
        <taxon>Acrobeloides</taxon>
    </lineage>
</organism>
<dbReference type="PANTHER" id="PTHR15284:SF0">
    <property type="entry name" value="GH23983P"/>
    <property type="match status" value="1"/>
</dbReference>
<evidence type="ECO:0000256" key="1">
    <source>
        <dbReference type="SAM" id="Coils"/>
    </source>
</evidence>
<dbReference type="AlphaFoldDB" id="A0A914CBT5"/>
<feature type="compositionally biased region" description="Basic and acidic residues" evidence="2">
    <location>
        <begin position="310"/>
        <end position="319"/>
    </location>
</feature>
<evidence type="ECO:0000259" key="3">
    <source>
        <dbReference type="PROSITE" id="PS50217"/>
    </source>
</evidence>
<feature type="coiled-coil region" evidence="1">
    <location>
        <begin position="525"/>
        <end position="552"/>
    </location>
</feature>
<dbReference type="WBParaSite" id="ACRNAN_Path_819.g3115.t1">
    <property type="protein sequence ID" value="ACRNAN_Path_819.g3115.t1"/>
    <property type="gene ID" value="ACRNAN_Path_819.g3115"/>
</dbReference>
<keyword evidence="1" id="KW-0175">Coiled coil</keyword>
<dbReference type="InterPro" id="IPR047229">
    <property type="entry name" value="NFIL3-like"/>
</dbReference>
<feature type="domain" description="BZIP" evidence="3">
    <location>
        <begin position="493"/>
        <end position="556"/>
    </location>
</feature>
<dbReference type="Gene3D" id="1.20.5.170">
    <property type="match status" value="2"/>
</dbReference>
<feature type="compositionally biased region" description="Low complexity" evidence="2">
    <location>
        <begin position="443"/>
        <end position="473"/>
    </location>
</feature>
<dbReference type="GO" id="GO:0003677">
    <property type="term" value="F:DNA binding"/>
    <property type="evidence" value="ECO:0007669"/>
    <property type="project" value="InterPro"/>
</dbReference>
<dbReference type="PANTHER" id="PTHR15284">
    <property type="entry name" value="NUCLEAR FACTOR INTERLEUKIN-3-REGULATED PROTEIN"/>
    <property type="match status" value="1"/>
</dbReference>
<dbReference type="GO" id="GO:0007623">
    <property type="term" value="P:circadian rhythm"/>
    <property type="evidence" value="ECO:0007669"/>
    <property type="project" value="TreeGrafter"/>
</dbReference>
<evidence type="ECO:0000256" key="2">
    <source>
        <dbReference type="SAM" id="MobiDB-lite"/>
    </source>
</evidence>
<evidence type="ECO:0000313" key="4">
    <source>
        <dbReference type="Proteomes" id="UP000887540"/>
    </source>
</evidence>
<name>A0A914CBT5_9BILA</name>
<sequence length="562" mass="62864">MSELEARSISNVSDSYISSNSQSLISYVNTKSKHSPSYSIDLHNDAVGEHSSYSYGSPLASSSNISEKSASPFNDYNLYTNGLLNQEPSKEIIENRKRNNDTTKKSNEKRRFNDMAVEQRLLELTKENHLLKSRLEAQQIASSKQILHPENQSKQLNMPSVIVSKQPTIYQSHASTPLKIPYIHNITPNILDNTLHHSSLFQPSHCSAFTPVQDPIFYPLDLTSKLSSSISLLQPQFYSDVGSSSSLLTTASRCMSIQPQRIPHLPILFQKFQSSSQKNGLLENKANKQQLPSQLFSGCGAFQPFNSVSNDDKKDEQKATRVKPQKNMPDSSSSPDSSSNETQNLQQNELINRTNLYSNVDETVHFDHNYPFSQGPASNFLQEKSRSVLGTLLSTRRSPTVPQSRTELQSGLANECESQGMVSVELDTIDLKLSSSGTASMTSENSSGKSDSDSASSPKSEQSTSESIISQSSPNASIDKSKNAKILHSRPEIERYMDRRRRNNEAAKRCRANRRAVFEYRSRRAQKLEIENGELRQEMIKLSNELEQLKAIITANNRIMPT</sequence>
<evidence type="ECO:0000313" key="5">
    <source>
        <dbReference type="WBParaSite" id="ACRNAN_Path_819.g3115.t1"/>
    </source>
</evidence>
<feature type="region of interest" description="Disordered" evidence="2">
    <location>
        <begin position="306"/>
        <end position="344"/>
    </location>
</feature>